<protein>
    <submittedName>
        <fullName evidence="1">Uncharacterized protein</fullName>
    </submittedName>
</protein>
<keyword evidence="2" id="KW-1185">Reference proteome</keyword>
<accession>A0AAD5LGX0</accession>
<organism evidence="1 2">
    <name type="scientific">Pythium insidiosum</name>
    <name type="common">Pythiosis disease agent</name>
    <dbReference type="NCBI Taxonomy" id="114742"/>
    <lineage>
        <taxon>Eukaryota</taxon>
        <taxon>Sar</taxon>
        <taxon>Stramenopiles</taxon>
        <taxon>Oomycota</taxon>
        <taxon>Peronosporomycetes</taxon>
        <taxon>Pythiales</taxon>
        <taxon>Pythiaceae</taxon>
        <taxon>Pythium</taxon>
    </lineage>
</organism>
<sequence>MSEDEFVVLLEHAGLVDTFDDSDQEFVEKAQVLEWLEREGADLFRDRMGGCPSDDSREMAEYILAKVVEKQWLALAPTDSTEEEDQELELYTLRLNTTEAYQIYVEKDSEPNSGLSGRSGSSRSLLDAARMWQDCFPTCSESCKQLYFSFESPVVVLYATLGLNLIGNGISSVPAFSRELKSLGISHEDRTVIVGFLSRAFPSE</sequence>
<comment type="caution">
    <text evidence="1">The sequence shown here is derived from an EMBL/GenBank/DDBJ whole genome shotgun (WGS) entry which is preliminary data.</text>
</comment>
<gene>
    <name evidence="1" type="ORF">P43SY_002400</name>
</gene>
<name>A0AAD5LGX0_PYTIN</name>
<evidence type="ECO:0000313" key="1">
    <source>
        <dbReference type="EMBL" id="KAJ0397694.1"/>
    </source>
</evidence>
<reference evidence="1" key="1">
    <citation type="submission" date="2021-12" db="EMBL/GenBank/DDBJ databases">
        <title>Prjna785345.</title>
        <authorList>
            <person name="Rujirawat T."/>
            <person name="Krajaejun T."/>
        </authorList>
    </citation>
    <scope>NUCLEOTIDE SEQUENCE</scope>
    <source>
        <strain evidence="1">Pi057C3</strain>
    </source>
</reference>
<dbReference type="Proteomes" id="UP001209570">
    <property type="component" value="Unassembled WGS sequence"/>
</dbReference>
<evidence type="ECO:0000313" key="2">
    <source>
        <dbReference type="Proteomes" id="UP001209570"/>
    </source>
</evidence>
<dbReference type="EMBL" id="JAKCXM010000241">
    <property type="protein sequence ID" value="KAJ0397694.1"/>
    <property type="molecule type" value="Genomic_DNA"/>
</dbReference>
<proteinExistence type="predicted"/>
<dbReference type="AlphaFoldDB" id="A0AAD5LGX0"/>